<dbReference type="EMBL" id="MNCJ02000325">
    <property type="protein sequence ID" value="KAF5785604.1"/>
    <property type="molecule type" value="Genomic_DNA"/>
</dbReference>
<dbReference type="InParanoid" id="A0A251TJM6"/>
<protein>
    <submittedName>
        <fullName evidence="2">Uncharacterized protein</fullName>
    </submittedName>
</protein>
<gene>
    <name evidence="2" type="ORF">HannXRQ_Chr10g0293741</name>
    <name evidence="1" type="ORF">HanXRQr2_Chr10g0430531</name>
</gene>
<proteinExistence type="predicted"/>
<accession>A0A251TJM6</accession>
<dbReference type="Gramene" id="mRNA:HanXRQr2_Chr10g0430531">
    <property type="protein sequence ID" value="CDS:HanXRQr2_Chr10g0430531.1"/>
    <property type="gene ID" value="HanXRQr2_Chr10g0430531"/>
</dbReference>
<evidence type="ECO:0000313" key="3">
    <source>
        <dbReference type="Proteomes" id="UP000215914"/>
    </source>
</evidence>
<name>A0A251TJM6_HELAN</name>
<reference evidence="1 3" key="1">
    <citation type="journal article" date="2017" name="Nature">
        <title>The sunflower genome provides insights into oil metabolism, flowering and Asterid evolution.</title>
        <authorList>
            <person name="Badouin H."/>
            <person name="Gouzy J."/>
            <person name="Grassa C.J."/>
            <person name="Murat F."/>
            <person name="Staton S.E."/>
            <person name="Cottret L."/>
            <person name="Lelandais-Briere C."/>
            <person name="Owens G.L."/>
            <person name="Carrere S."/>
            <person name="Mayjonade B."/>
            <person name="Legrand L."/>
            <person name="Gill N."/>
            <person name="Kane N.C."/>
            <person name="Bowers J.E."/>
            <person name="Hubner S."/>
            <person name="Bellec A."/>
            <person name="Berard A."/>
            <person name="Berges H."/>
            <person name="Blanchet N."/>
            <person name="Boniface M.C."/>
            <person name="Brunel D."/>
            <person name="Catrice O."/>
            <person name="Chaidir N."/>
            <person name="Claudel C."/>
            <person name="Donnadieu C."/>
            <person name="Faraut T."/>
            <person name="Fievet G."/>
            <person name="Helmstetter N."/>
            <person name="King M."/>
            <person name="Knapp S.J."/>
            <person name="Lai Z."/>
            <person name="Le Paslier M.C."/>
            <person name="Lippi Y."/>
            <person name="Lorenzon L."/>
            <person name="Mandel J.R."/>
            <person name="Marage G."/>
            <person name="Marchand G."/>
            <person name="Marquand E."/>
            <person name="Bret-Mestries E."/>
            <person name="Morien E."/>
            <person name="Nambeesan S."/>
            <person name="Nguyen T."/>
            <person name="Pegot-Espagnet P."/>
            <person name="Pouilly N."/>
            <person name="Raftis F."/>
            <person name="Sallet E."/>
            <person name="Schiex T."/>
            <person name="Thomas J."/>
            <person name="Vandecasteele C."/>
            <person name="Vares D."/>
            <person name="Vear F."/>
            <person name="Vautrin S."/>
            <person name="Crespi M."/>
            <person name="Mangin B."/>
            <person name="Burke J.M."/>
            <person name="Salse J."/>
            <person name="Munos S."/>
            <person name="Vincourt P."/>
            <person name="Rieseberg L.H."/>
            <person name="Langlade N.B."/>
        </authorList>
    </citation>
    <scope>NUCLEOTIDE SEQUENCE [LARGE SCALE GENOMIC DNA]</scope>
    <source>
        <strain evidence="3">cv. SF193</strain>
        <tissue evidence="1">Leaves</tissue>
    </source>
</reference>
<evidence type="ECO:0000313" key="2">
    <source>
        <dbReference type="EMBL" id="OTG10979.1"/>
    </source>
</evidence>
<evidence type="ECO:0000313" key="1">
    <source>
        <dbReference type="EMBL" id="KAF5785604.1"/>
    </source>
</evidence>
<reference evidence="1" key="3">
    <citation type="submission" date="2020-06" db="EMBL/GenBank/DDBJ databases">
        <title>Helianthus annuus Genome sequencing and assembly Release 2.</title>
        <authorList>
            <person name="Gouzy J."/>
            <person name="Langlade N."/>
            <person name="Munos S."/>
        </authorList>
    </citation>
    <scope>NUCLEOTIDE SEQUENCE</scope>
    <source>
        <tissue evidence="1">Leaves</tissue>
    </source>
</reference>
<dbReference type="EMBL" id="CM007899">
    <property type="protein sequence ID" value="OTG10979.1"/>
    <property type="molecule type" value="Genomic_DNA"/>
</dbReference>
<sequence length="121" mass="13719">MPSLSLKYSSSGFIFKIQTIISNLPLSLSYKFSYIGCVLFSRASKKRRRSSPNSTSSLISRSTTRFHSNSNNFNTTTYQFSVESSVFHISSCCSPFRSLIFNLLVCIYIHTSYKSYFALVS</sequence>
<organism evidence="2 3">
    <name type="scientific">Helianthus annuus</name>
    <name type="common">Common sunflower</name>
    <dbReference type="NCBI Taxonomy" id="4232"/>
    <lineage>
        <taxon>Eukaryota</taxon>
        <taxon>Viridiplantae</taxon>
        <taxon>Streptophyta</taxon>
        <taxon>Embryophyta</taxon>
        <taxon>Tracheophyta</taxon>
        <taxon>Spermatophyta</taxon>
        <taxon>Magnoliopsida</taxon>
        <taxon>eudicotyledons</taxon>
        <taxon>Gunneridae</taxon>
        <taxon>Pentapetalae</taxon>
        <taxon>asterids</taxon>
        <taxon>campanulids</taxon>
        <taxon>Asterales</taxon>
        <taxon>Asteraceae</taxon>
        <taxon>Asteroideae</taxon>
        <taxon>Heliantheae alliance</taxon>
        <taxon>Heliantheae</taxon>
        <taxon>Helianthus</taxon>
    </lineage>
</organism>
<keyword evidence="3" id="KW-1185">Reference proteome</keyword>
<dbReference type="AlphaFoldDB" id="A0A251TJM6"/>
<reference evidence="2" key="2">
    <citation type="submission" date="2017-02" db="EMBL/GenBank/DDBJ databases">
        <title>Sunflower complete genome.</title>
        <authorList>
            <person name="Langlade N."/>
            <person name="Munos S."/>
        </authorList>
    </citation>
    <scope>NUCLEOTIDE SEQUENCE [LARGE SCALE GENOMIC DNA]</scope>
    <source>
        <tissue evidence="2">Leaves</tissue>
    </source>
</reference>
<dbReference type="Proteomes" id="UP000215914">
    <property type="component" value="Chromosome 10"/>
</dbReference>